<reference evidence="9" key="1">
    <citation type="journal article" date="2014" name="Int. J. Syst. Evol. Microbiol.">
        <title>Complete genome sequence of Corynebacterium casei LMG S-19264T (=DSM 44701T), isolated from a smear-ripened cheese.</title>
        <authorList>
            <consortium name="US DOE Joint Genome Institute (JGI-PGF)"/>
            <person name="Walter F."/>
            <person name="Albersmeier A."/>
            <person name="Kalinowski J."/>
            <person name="Ruckert C."/>
        </authorList>
    </citation>
    <scope>NUCLEOTIDE SEQUENCE</scope>
    <source>
        <strain evidence="9">JCM 4335</strain>
    </source>
</reference>
<dbReference type="CDD" id="cd06173">
    <property type="entry name" value="MFS_MefA_like"/>
    <property type="match status" value="1"/>
</dbReference>
<dbReference type="InterPro" id="IPR036259">
    <property type="entry name" value="MFS_trans_sf"/>
</dbReference>
<feature type="transmembrane region" description="Helical" evidence="7">
    <location>
        <begin position="274"/>
        <end position="294"/>
    </location>
</feature>
<feature type="transmembrane region" description="Helical" evidence="7">
    <location>
        <begin position="369"/>
        <end position="389"/>
    </location>
</feature>
<feature type="transmembrane region" description="Helical" evidence="7">
    <location>
        <begin position="301"/>
        <end position="320"/>
    </location>
</feature>
<evidence type="ECO:0000313" key="9">
    <source>
        <dbReference type="EMBL" id="GGQ10204.1"/>
    </source>
</evidence>
<gene>
    <name evidence="9" type="ORF">GCM10010249_31140</name>
</gene>
<reference evidence="9" key="2">
    <citation type="submission" date="2020-09" db="EMBL/GenBank/DDBJ databases">
        <authorList>
            <person name="Sun Q."/>
            <person name="Ohkuma M."/>
        </authorList>
    </citation>
    <scope>NUCLEOTIDE SEQUENCE</scope>
    <source>
        <strain evidence="9">JCM 4335</strain>
    </source>
</reference>
<evidence type="ECO:0000256" key="2">
    <source>
        <dbReference type="ARBA" id="ARBA00022448"/>
    </source>
</evidence>
<evidence type="ECO:0000256" key="1">
    <source>
        <dbReference type="ARBA" id="ARBA00004651"/>
    </source>
</evidence>
<dbReference type="GO" id="GO:0005886">
    <property type="term" value="C:plasma membrane"/>
    <property type="evidence" value="ECO:0007669"/>
    <property type="project" value="UniProtKB-SubCell"/>
</dbReference>
<keyword evidence="3" id="KW-1003">Cell membrane</keyword>
<feature type="transmembrane region" description="Helical" evidence="7">
    <location>
        <begin position="51"/>
        <end position="73"/>
    </location>
</feature>
<dbReference type="PANTHER" id="PTHR23513">
    <property type="entry name" value="INTEGRAL MEMBRANE EFFLUX PROTEIN-RELATED"/>
    <property type="match status" value="1"/>
</dbReference>
<evidence type="ECO:0000256" key="4">
    <source>
        <dbReference type="ARBA" id="ARBA00022692"/>
    </source>
</evidence>
<feature type="transmembrane region" description="Helical" evidence="7">
    <location>
        <begin position="170"/>
        <end position="197"/>
    </location>
</feature>
<dbReference type="Pfam" id="PF05977">
    <property type="entry name" value="MFS_3"/>
    <property type="match status" value="1"/>
</dbReference>
<keyword evidence="4 7" id="KW-0812">Transmembrane</keyword>
<evidence type="ECO:0000256" key="6">
    <source>
        <dbReference type="ARBA" id="ARBA00023136"/>
    </source>
</evidence>
<dbReference type="Gene3D" id="1.20.1250.20">
    <property type="entry name" value="MFS general substrate transporter like domains"/>
    <property type="match status" value="1"/>
</dbReference>
<dbReference type="InterPro" id="IPR020846">
    <property type="entry name" value="MFS_dom"/>
</dbReference>
<evidence type="ECO:0000256" key="7">
    <source>
        <dbReference type="SAM" id="Phobius"/>
    </source>
</evidence>
<feature type="transmembrane region" description="Helical" evidence="7">
    <location>
        <begin position="94"/>
        <end position="123"/>
    </location>
</feature>
<protein>
    <recommendedName>
        <fullName evidence="8">Major facilitator superfamily (MFS) profile domain-containing protein</fullName>
    </recommendedName>
</protein>
<dbReference type="SUPFAM" id="SSF103473">
    <property type="entry name" value="MFS general substrate transporter"/>
    <property type="match status" value="1"/>
</dbReference>
<keyword evidence="6 7" id="KW-0472">Membrane</keyword>
<accession>A0A918EMD4</accession>
<feature type="domain" description="Major facilitator superfamily (MFS) profile" evidence="8">
    <location>
        <begin position="1"/>
        <end position="416"/>
    </location>
</feature>
<dbReference type="AlphaFoldDB" id="A0A918EMD4"/>
<proteinExistence type="predicted"/>
<evidence type="ECO:0000313" key="10">
    <source>
        <dbReference type="Proteomes" id="UP000654123"/>
    </source>
</evidence>
<evidence type="ECO:0000259" key="8">
    <source>
        <dbReference type="PROSITE" id="PS50850"/>
    </source>
</evidence>
<dbReference type="Proteomes" id="UP000654123">
    <property type="component" value="Unassembled WGS sequence"/>
</dbReference>
<dbReference type="GO" id="GO:0022857">
    <property type="term" value="F:transmembrane transporter activity"/>
    <property type="evidence" value="ECO:0007669"/>
    <property type="project" value="InterPro"/>
</dbReference>
<dbReference type="RefSeq" id="WP_189534065.1">
    <property type="nucleotide sequence ID" value="NZ_BMSV01000005.1"/>
</dbReference>
<evidence type="ECO:0000256" key="3">
    <source>
        <dbReference type="ARBA" id="ARBA00022475"/>
    </source>
</evidence>
<comment type="subcellular location">
    <subcellularLocation>
        <location evidence="1">Cell membrane</location>
        <topology evidence="1">Multi-pass membrane protein</topology>
    </subcellularLocation>
</comment>
<keyword evidence="10" id="KW-1185">Reference proteome</keyword>
<sequence length="425" mass="42497">MTTTPLASDSPPTTTLGRPFVWLWHACAGSNLADGIYQVALPVTAVHLGGGAGGVALVAAMSRAPWLLFALFSGLLVDRCDERRLMRIVNSGRVVVLGTTALLLALGRADIAVLAVAAFLLGIGETVFDTAFHTTTPGLVAPNQLERANSRLQAAEITTNQMAGPPVGGMLLGLSAGLAFGATALLYLATVLALLALPASGGTSPAASASGGPDHPGGAGVLADIRTGLAFLFGNRTLLVYALGVGALNLAWAAVYAALPVLALPPGPLGLSSASYGSLLMVAGVSGLVVSLLSAPAISRLGARLCMALGLAGMAAGFLLPGVRPTVAVLGVGLGCTGLLILINVVTVSYRQRTVPQHLLGRVTSAYRLIAFGCLPVGSALAGVIGSHFGPRPVLVLAGCVVCAVAVPMTVYTRPAAGGAAPQAS</sequence>
<dbReference type="EMBL" id="BMSV01000005">
    <property type="protein sequence ID" value="GGQ10204.1"/>
    <property type="molecule type" value="Genomic_DNA"/>
</dbReference>
<dbReference type="InterPro" id="IPR010290">
    <property type="entry name" value="TM_effector"/>
</dbReference>
<dbReference type="PROSITE" id="PS50850">
    <property type="entry name" value="MFS"/>
    <property type="match status" value="1"/>
</dbReference>
<feature type="transmembrane region" description="Helical" evidence="7">
    <location>
        <begin position="326"/>
        <end position="348"/>
    </location>
</feature>
<organism evidence="9 10">
    <name type="scientific">Streptomyces roseolilacinus</name>
    <dbReference type="NCBI Taxonomy" id="66904"/>
    <lineage>
        <taxon>Bacteria</taxon>
        <taxon>Bacillati</taxon>
        <taxon>Actinomycetota</taxon>
        <taxon>Actinomycetes</taxon>
        <taxon>Kitasatosporales</taxon>
        <taxon>Streptomycetaceae</taxon>
        <taxon>Streptomyces</taxon>
    </lineage>
</organism>
<evidence type="ECO:0000256" key="5">
    <source>
        <dbReference type="ARBA" id="ARBA00022989"/>
    </source>
</evidence>
<keyword evidence="2" id="KW-0813">Transport</keyword>
<feature type="transmembrane region" description="Helical" evidence="7">
    <location>
        <begin position="238"/>
        <end position="262"/>
    </location>
</feature>
<feature type="transmembrane region" description="Helical" evidence="7">
    <location>
        <begin position="395"/>
        <end position="413"/>
    </location>
</feature>
<comment type="caution">
    <text evidence="9">The sequence shown here is derived from an EMBL/GenBank/DDBJ whole genome shotgun (WGS) entry which is preliminary data.</text>
</comment>
<name>A0A918EMD4_9ACTN</name>
<dbReference type="PANTHER" id="PTHR23513:SF11">
    <property type="entry name" value="STAPHYLOFERRIN A TRANSPORTER"/>
    <property type="match status" value="1"/>
</dbReference>
<keyword evidence="5 7" id="KW-1133">Transmembrane helix</keyword>